<keyword evidence="2" id="KW-1185">Reference proteome</keyword>
<gene>
    <name evidence="1" type="ORF">ACFS5N_02110</name>
</gene>
<dbReference type="RefSeq" id="WP_377181734.1">
    <property type="nucleotide sequence ID" value="NZ_JBHUPD010000001.1"/>
</dbReference>
<evidence type="ECO:0000313" key="1">
    <source>
        <dbReference type="EMBL" id="MFD2871243.1"/>
    </source>
</evidence>
<sequence>MERFPVLESNQVAMVTANVNSGQILNLDLLPDKQNGRGVYAIFNSAQDALNYAKSIITEKKYIECVIQGPDQETVYYVTPKNVQQF</sequence>
<proteinExistence type="predicted"/>
<reference evidence="2" key="1">
    <citation type="journal article" date="2019" name="Int. J. Syst. Evol. Microbiol.">
        <title>The Global Catalogue of Microorganisms (GCM) 10K type strain sequencing project: providing services to taxonomists for standard genome sequencing and annotation.</title>
        <authorList>
            <consortium name="The Broad Institute Genomics Platform"/>
            <consortium name="The Broad Institute Genome Sequencing Center for Infectious Disease"/>
            <person name="Wu L."/>
            <person name="Ma J."/>
        </authorList>
    </citation>
    <scope>NUCLEOTIDE SEQUENCE [LARGE SCALE GENOMIC DNA]</scope>
    <source>
        <strain evidence="2">KCTC 22437</strain>
    </source>
</reference>
<comment type="caution">
    <text evidence="1">The sequence shown here is derived from an EMBL/GenBank/DDBJ whole genome shotgun (WGS) entry which is preliminary data.</text>
</comment>
<organism evidence="1 2">
    <name type="scientific">Mucilaginibacter ximonensis</name>
    <dbReference type="NCBI Taxonomy" id="538021"/>
    <lineage>
        <taxon>Bacteria</taxon>
        <taxon>Pseudomonadati</taxon>
        <taxon>Bacteroidota</taxon>
        <taxon>Sphingobacteriia</taxon>
        <taxon>Sphingobacteriales</taxon>
        <taxon>Sphingobacteriaceae</taxon>
        <taxon>Mucilaginibacter</taxon>
    </lineage>
</organism>
<protein>
    <submittedName>
        <fullName evidence="1">Uncharacterized protein</fullName>
    </submittedName>
</protein>
<name>A0ABW5Y7A8_9SPHI</name>
<dbReference type="Proteomes" id="UP001597557">
    <property type="component" value="Unassembled WGS sequence"/>
</dbReference>
<accession>A0ABW5Y7A8</accession>
<evidence type="ECO:0000313" key="2">
    <source>
        <dbReference type="Proteomes" id="UP001597557"/>
    </source>
</evidence>
<dbReference type="EMBL" id="JBHUPD010000001">
    <property type="protein sequence ID" value="MFD2871243.1"/>
    <property type="molecule type" value="Genomic_DNA"/>
</dbReference>